<accession>A0A5K7XH71</accession>
<proteinExistence type="predicted"/>
<reference evidence="2" key="1">
    <citation type="submission" date="2019-10" db="EMBL/GenBank/DDBJ databases">
        <title>Lacipirellula parvula gen. nov., sp. nov., representing a lineage of planctomycetes widespread in freshwater anoxic habitats, and description of the family Lacipirellulaceae.</title>
        <authorList>
            <person name="Dedysh S.N."/>
            <person name="Kulichevskaya I.S."/>
            <person name="Beletsky A.V."/>
            <person name="Rakitin A.L."/>
            <person name="Mardanov A.V."/>
            <person name="Ivanova A.A."/>
            <person name="Saltykova V.X."/>
            <person name="Rijpstra W.I.C."/>
            <person name="Sinninghe Damste J.S."/>
            <person name="Ravin N.V."/>
        </authorList>
    </citation>
    <scope>NUCLEOTIDE SEQUENCE [LARGE SCALE GENOMIC DNA]</scope>
    <source>
        <strain evidence="2">PX69</strain>
    </source>
</reference>
<evidence type="ECO:0000313" key="1">
    <source>
        <dbReference type="EMBL" id="BBO33636.1"/>
    </source>
</evidence>
<organism evidence="1 2">
    <name type="scientific">Lacipirellula parvula</name>
    <dbReference type="NCBI Taxonomy" id="2650471"/>
    <lineage>
        <taxon>Bacteria</taxon>
        <taxon>Pseudomonadati</taxon>
        <taxon>Planctomycetota</taxon>
        <taxon>Planctomycetia</taxon>
        <taxon>Pirellulales</taxon>
        <taxon>Lacipirellulaceae</taxon>
        <taxon>Lacipirellula</taxon>
    </lineage>
</organism>
<dbReference type="KEGG" id="lpav:PLANPX_3248"/>
<sequence>MSCETGGEQTQAAMLADPGAWTAPAVEFDGAAAVGDQ</sequence>
<dbReference type="EMBL" id="AP021861">
    <property type="protein sequence ID" value="BBO33636.1"/>
    <property type="molecule type" value="Genomic_DNA"/>
</dbReference>
<protein>
    <submittedName>
        <fullName evidence="1">Uncharacterized protein</fullName>
    </submittedName>
</protein>
<dbReference type="Proteomes" id="UP000326837">
    <property type="component" value="Chromosome"/>
</dbReference>
<gene>
    <name evidence="1" type="ORF">PLANPX_3248</name>
</gene>
<evidence type="ECO:0000313" key="2">
    <source>
        <dbReference type="Proteomes" id="UP000326837"/>
    </source>
</evidence>
<name>A0A5K7XH71_9BACT</name>
<dbReference type="AlphaFoldDB" id="A0A5K7XH71"/>
<keyword evidence="2" id="KW-1185">Reference proteome</keyword>